<organism evidence="2 3">
    <name type="scientific">Caenorhabditis bovis</name>
    <dbReference type="NCBI Taxonomy" id="2654633"/>
    <lineage>
        <taxon>Eukaryota</taxon>
        <taxon>Metazoa</taxon>
        <taxon>Ecdysozoa</taxon>
        <taxon>Nematoda</taxon>
        <taxon>Chromadorea</taxon>
        <taxon>Rhabditida</taxon>
        <taxon>Rhabditina</taxon>
        <taxon>Rhabditomorpha</taxon>
        <taxon>Rhabditoidea</taxon>
        <taxon>Rhabditidae</taxon>
        <taxon>Peloderinae</taxon>
        <taxon>Caenorhabditis</taxon>
    </lineage>
</organism>
<dbReference type="OrthoDB" id="5868946at2759"/>
<name>A0A8S1E8Y8_9PELO</name>
<evidence type="ECO:0000313" key="3">
    <source>
        <dbReference type="Proteomes" id="UP000494206"/>
    </source>
</evidence>
<keyword evidence="3" id="KW-1185">Reference proteome</keyword>
<accession>A0A8S1E8Y8</accession>
<feature type="region of interest" description="Disordered" evidence="1">
    <location>
        <begin position="123"/>
        <end position="215"/>
    </location>
</feature>
<comment type="caution">
    <text evidence="2">The sequence shown here is derived from an EMBL/GenBank/DDBJ whole genome shotgun (WGS) entry which is preliminary data.</text>
</comment>
<evidence type="ECO:0000313" key="2">
    <source>
        <dbReference type="EMBL" id="CAB3400295.1"/>
    </source>
</evidence>
<evidence type="ECO:0000256" key="1">
    <source>
        <dbReference type="SAM" id="MobiDB-lite"/>
    </source>
</evidence>
<sequence length="438" mass="48659">MYPQTSFIHTEFVSGAHYYRVLDVHGEVMNSPRVSSPPTSPSHLHVRKLSTTKEDEAKTNTRKPGRKLVALSGEEDIMSGGPPPVQPPKSRFRNGHASFRLRMLQEQHGTGFEPVSSAWISSKMKEKSERHKLKPQSVPTSPAATGRSENLSPLDSALQSIKMKKVSSKSSSPPATPKSSDHHRDSFKSSLIRRASSERRRATTSAGSDIEEHSENPAVRVVRQFKHAHESFRLRMFQEQHGFEPVVFMTKKRTRDNKSVMSEFKGGDLNKYTAKTYAIQNGNEVFGGDGYMLCNLFKLKEKVRTITISARAESPIHFIKIRQIHEPSAAGSARRPSAFVDPEASVQQNWHTSSNVPGELSTTSQRLSLSAGPSSATPSPYSSLCLSILAATPPTKMINARIAMTVDAPSIRTENIRYFPKKGKEPKKRKSPFSINIQ</sequence>
<proteinExistence type="predicted"/>
<feature type="compositionally biased region" description="Polar residues" evidence="1">
    <location>
        <begin position="137"/>
        <end position="159"/>
    </location>
</feature>
<reference evidence="2 3" key="1">
    <citation type="submission" date="2020-04" db="EMBL/GenBank/DDBJ databases">
        <authorList>
            <person name="Laetsch R D."/>
            <person name="Stevens L."/>
            <person name="Kumar S."/>
            <person name="Blaxter L. M."/>
        </authorList>
    </citation>
    <scope>NUCLEOTIDE SEQUENCE [LARGE SCALE GENOMIC DNA]</scope>
</reference>
<dbReference type="AlphaFoldDB" id="A0A8S1E8Y8"/>
<feature type="region of interest" description="Disordered" evidence="1">
    <location>
        <begin position="330"/>
        <end position="379"/>
    </location>
</feature>
<feature type="region of interest" description="Disordered" evidence="1">
    <location>
        <begin position="74"/>
        <end position="93"/>
    </location>
</feature>
<dbReference type="EMBL" id="CADEPM010000002">
    <property type="protein sequence ID" value="CAB3400295.1"/>
    <property type="molecule type" value="Genomic_DNA"/>
</dbReference>
<dbReference type="Proteomes" id="UP000494206">
    <property type="component" value="Unassembled WGS sequence"/>
</dbReference>
<feature type="compositionally biased region" description="Polar residues" evidence="1">
    <location>
        <begin position="345"/>
        <end position="379"/>
    </location>
</feature>
<gene>
    <name evidence="2" type="ORF">CBOVIS_LOCUS3262</name>
</gene>
<protein>
    <submittedName>
        <fullName evidence="2">Uncharacterized protein</fullName>
    </submittedName>
</protein>